<keyword evidence="5 12" id="KW-0863">Zinc-finger</keyword>
<feature type="domain" description="TAZ-type" evidence="14">
    <location>
        <begin position="50"/>
        <end position="136"/>
    </location>
</feature>
<dbReference type="SUPFAM" id="SSF57933">
    <property type="entry name" value="TAZ domain"/>
    <property type="match status" value="1"/>
</dbReference>
<evidence type="ECO:0000313" key="17">
    <source>
        <dbReference type="WBParaSite" id="ACRNAN_scaffold122.g22373.t1"/>
    </source>
</evidence>
<dbReference type="InterPro" id="IPR003101">
    <property type="entry name" value="KIX_dom"/>
</dbReference>
<name>A0A914CNF0_9BILA</name>
<evidence type="ECO:0000256" key="8">
    <source>
        <dbReference type="ARBA" id="ARBA00023015"/>
    </source>
</evidence>
<feature type="region of interest" description="Disordered" evidence="13">
    <location>
        <begin position="150"/>
        <end position="209"/>
    </location>
</feature>
<comment type="catalytic activity">
    <reaction evidence="11">
        <text>L-lysyl-[protein] + acetyl-CoA = N(6)-acetyl-L-lysyl-[protein] + CoA + H(+)</text>
        <dbReference type="Rhea" id="RHEA:45948"/>
        <dbReference type="Rhea" id="RHEA-COMP:9752"/>
        <dbReference type="Rhea" id="RHEA-COMP:10731"/>
        <dbReference type="ChEBI" id="CHEBI:15378"/>
        <dbReference type="ChEBI" id="CHEBI:29969"/>
        <dbReference type="ChEBI" id="CHEBI:57287"/>
        <dbReference type="ChEBI" id="CHEBI:57288"/>
        <dbReference type="ChEBI" id="CHEBI:61930"/>
        <dbReference type="EC" id="2.3.1.48"/>
    </reaction>
</comment>
<evidence type="ECO:0000256" key="2">
    <source>
        <dbReference type="ARBA" id="ARBA00013184"/>
    </source>
</evidence>
<reference evidence="17" key="1">
    <citation type="submission" date="2022-11" db="UniProtKB">
        <authorList>
            <consortium name="WormBaseParasite"/>
        </authorList>
    </citation>
    <scope>IDENTIFICATION</scope>
</reference>
<evidence type="ECO:0000256" key="9">
    <source>
        <dbReference type="ARBA" id="ARBA00023163"/>
    </source>
</evidence>
<evidence type="ECO:0000256" key="7">
    <source>
        <dbReference type="ARBA" id="ARBA00022853"/>
    </source>
</evidence>
<dbReference type="PROSITE" id="PS50952">
    <property type="entry name" value="KIX"/>
    <property type="match status" value="1"/>
</dbReference>
<accession>A0A914CNF0</accession>
<keyword evidence="10" id="KW-0539">Nucleus</keyword>
<evidence type="ECO:0000256" key="10">
    <source>
        <dbReference type="ARBA" id="ARBA00023242"/>
    </source>
</evidence>
<keyword evidence="9" id="KW-0804">Transcription</keyword>
<dbReference type="InterPro" id="IPR000197">
    <property type="entry name" value="Znf_TAZ"/>
</dbReference>
<keyword evidence="8" id="KW-0805">Transcription regulation</keyword>
<dbReference type="Gene3D" id="1.10.246.20">
    <property type="entry name" value="Coactivator CBP, KIX domain"/>
    <property type="match status" value="1"/>
</dbReference>
<dbReference type="GO" id="GO:0008270">
    <property type="term" value="F:zinc ion binding"/>
    <property type="evidence" value="ECO:0007669"/>
    <property type="project" value="UniProtKB-KW"/>
</dbReference>
<dbReference type="InterPro" id="IPR035898">
    <property type="entry name" value="TAZ_dom_sf"/>
</dbReference>
<keyword evidence="3" id="KW-0808">Transferase</keyword>
<keyword evidence="16" id="KW-1185">Reference proteome</keyword>
<dbReference type="GO" id="GO:0005634">
    <property type="term" value="C:nucleus"/>
    <property type="evidence" value="ECO:0007669"/>
    <property type="project" value="UniProtKB-SubCell"/>
</dbReference>
<feature type="zinc finger region" description="TAZ-type" evidence="12">
    <location>
        <begin position="50"/>
        <end position="136"/>
    </location>
</feature>
<keyword evidence="7" id="KW-0156">Chromatin regulator</keyword>
<proteinExistence type="predicted"/>
<organism evidence="16 17">
    <name type="scientific">Acrobeloides nanus</name>
    <dbReference type="NCBI Taxonomy" id="290746"/>
    <lineage>
        <taxon>Eukaryota</taxon>
        <taxon>Metazoa</taxon>
        <taxon>Ecdysozoa</taxon>
        <taxon>Nematoda</taxon>
        <taxon>Chromadorea</taxon>
        <taxon>Rhabditida</taxon>
        <taxon>Tylenchina</taxon>
        <taxon>Cephalobomorpha</taxon>
        <taxon>Cephaloboidea</taxon>
        <taxon>Cephalobidae</taxon>
        <taxon>Acrobeloides</taxon>
    </lineage>
</organism>
<dbReference type="PROSITE" id="PS50134">
    <property type="entry name" value="ZF_TAZ"/>
    <property type="match status" value="1"/>
</dbReference>
<dbReference type="GO" id="GO:0005667">
    <property type="term" value="C:transcription regulator complex"/>
    <property type="evidence" value="ECO:0007669"/>
    <property type="project" value="TreeGrafter"/>
</dbReference>
<evidence type="ECO:0000256" key="3">
    <source>
        <dbReference type="ARBA" id="ARBA00022679"/>
    </source>
</evidence>
<dbReference type="Gene3D" id="1.20.1020.10">
    <property type="entry name" value="TAZ domain"/>
    <property type="match status" value="1"/>
</dbReference>
<dbReference type="GO" id="GO:0003713">
    <property type="term" value="F:transcription coactivator activity"/>
    <property type="evidence" value="ECO:0007669"/>
    <property type="project" value="TreeGrafter"/>
</dbReference>
<evidence type="ECO:0000256" key="6">
    <source>
        <dbReference type="ARBA" id="ARBA00022833"/>
    </source>
</evidence>
<evidence type="ECO:0000256" key="11">
    <source>
        <dbReference type="ARBA" id="ARBA00048017"/>
    </source>
</evidence>
<sequence>MNNEDLLSYKLNLVLRFIDENQEGGYVEEESTMFESVGNHAQEEPAKLPDLERRKLIQQQLVLLLHAHKCSQREKTFPNTAPCSLPHCATMKDVLEHMTTCYQGRQCNYAHCASSRQIICHWKNCSQEDCPVCKPLRNFDVSPNSSNALASGDLLPNPGIHPSSPISSSAQLMDQSEMSPSGLPPMPELSKIESSYQLPPPDPPAQEKEWHPYITNDLRNHLVGKLVKAIFPSFDPAALHDQRIKDLILYARKVEKEMFEIAIDREEYYHLLAEKIYKIQKELQVKKNRQLRGGDSDRGSGSSEMIFSIKELQEDRQNQDSIMRMNMTGNRSMNVMVDMNNSAGYFQNDMNPEMPSNPQMMPFQGMPTNSKLMQMHQQQNNHSQMNPPHQFQQPNHQMMQQQQVPGSMMGQPNQQDGIFMPGQSYANNQMMPGRQDLGFMMSQPNQQSGIFIPGQFYANNHMMLGKQGPGSMMGQPNQQDGILMSGQSYANNQMMPGQQDAGTQGMRPTGQMPECFLHLGPNQQQQGMPQQMQQMNNMTPHARNNDQMQKILARFKAATTKEERTIVMNELKKTPHLFAAFLKATQSQSTQQAGDQIR</sequence>
<keyword evidence="6 12" id="KW-0862">Zinc</keyword>
<dbReference type="AlphaFoldDB" id="A0A914CNF0"/>
<dbReference type="Pfam" id="PF02135">
    <property type="entry name" value="zf-TAZ"/>
    <property type="match status" value="1"/>
</dbReference>
<feature type="compositionally biased region" description="Low complexity" evidence="13">
    <location>
        <begin position="160"/>
        <end position="169"/>
    </location>
</feature>
<dbReference type="PANTHER" id="PTHR13808">
    <property type="entry name" value="CBP/P300-RELATED"/>
    <property type="match status" value="1"/>
</dbReference>
<evidence type="ECO:0000256" key="12">
    <source>
        <dbReference type="PROSITE-ProRule" id="PRU00203"/>
    </source>
</evidence>
<dbReference type="GO" id="GO:0045944">
    <property type="term" value="P:positive regulation of transcription by RNA polymerase II"/>
    <property type="evidence" value="ECO:0007669"/>
    <property type="project" value="TreeGrafter"/>
</dbReference>
<dbReference type="GO" id="GO:0004402">
    <property type="term" value="F:histone acetyltransferase activity"/>
    <property type="evidence" value="ECO:0007669"/>
    <property type="project" value="InterPro"/>
</dbReference>
<dbReference type="WBParaSite" id="ACRNAN_scaffold122.g22373.t1">
    <property type="protein sequence ID" value="ACRNAN_scaffold122.g22373.t1"/>
    <property type="gene ID" value="ACRNAN_scaffold122.g22373"/>
</dbReference>
<dbReference type="Proteomes" id="UP000887540">
    <property type="component" value="Unplaced"/>
</dbReference>
<protein>
    <recommendedName>
        <fullName evidence="2">histone acetyltransferase</fullName>
        <ecNumber evidence="2">2.3.1.48</ecNumber>
    </recommendedName>
</protein>
<evidence type="ECO:0000259" key="14">
    <source>
        <dbReference type="PROSITE" id="PS50134"/>
    </source>
</evidence>
<evidence type="ECO:0000256" key="13">
    <source>
        <dbReference type="SAM" id="MobiDB-lite"/>
    </source>
</evidence>
<dbReference type="SUPFAM" id="SSF47040">
    <property type="entry name" value="Kix domain of CBP (creb binding protein)"/>
    <property type="match status" value="1"/>
</dbReference>
<dbReference type="GO" id="GO:0031490">
    <property type="term" value="F:chromatin DNA binding"/>
    <property type="evidence" value="ECO:0007669"/>
    <property type="project" value="TreeGrafter"/>
</dbReference>
<feature type="compositionally biased region" description="Polar residues" evidence="13">
    <location>
        <begin position="170"/>
        <end position="179"/>
    </location>
</feature>
<feature type="domain" description="KIX" evidence="15">
    <location>
        <begin position="205"/>
        <end position="284"/>
    </location>
</feature>
<evidence type="ECO:0000259" key="15">
    <source>
        <dbReference type="PROSITE" id="PS50952"/>
    </source>
</evidence>
<evidence type="ECO:0000313" key="16">
    <source>
        <dbReference type="Proteomes" id="UP000887540"/>
    </source>
</evidence>
<keyword evidence="4 12" id="KW-0479">Metal-binding</keyword>
<dbReference type="PANTHER" id="PTHR13808:SF1">
    <property type="entry name" value="HISTONE ACETYLTRANSFERASE"/>
    <property type="match status" value="1"/>
</dbReference>
<evidence type="ECO:0000256" key="5">
    <source>
        <dbReference type="ARBA" id="ARBA00022771"/>
    </source>
</evidence>
<dbReference type="InterPro" id="IPR036529">
    <property type="entry name" value="KIX_dom_sf"/>
</dbReference>
<dbReference type="GO" id="GO:0000123">
    <property type="term" value="C:histone acetyltransferase complex"/>
    <property type="evidence" value="ECO:0007669"/>
    <property type="project" value="TreeGrafter"/>
</dbReference>
<dbReference type="EC" id="2.3.1.48" evidence="2"/>
<comment type="subcellular location">
    <subcellularLocation>
        <location evidence="1">Nucleus</location>
    </subcellularLocation>
</comment>
<dbReference type="Pfam" id="PF02172">
    <property type="entry name" value="KIX"/>
    <property type="match status" value="1"/>
</dbReference>
<dbReference type="InterPro" id="IPR013178">
    <property type="entry name" value="Histone_AcTrfase_Rtt109/CBP"/>
</dbReference>
<evidence type="ECO:0000256" key="4">
    <source>
        <dbReference type="ARBA" id="ARBA00022723"/>
    </source>
</evidence>
<dbReference type="SMART" id="SM00551">
    <property type="entry name" value="ZnF_TAZ"/>
    <property type="match status" value="1"/>
</dbReference>
<evidence type="ECO:0000256" key="1">
    <source>
        <dbReference type="ARBA" id="ARBA00004123"/>
    </source>
</evidence>